<keyword evidence="2" id="KW-0614">Plasmid</keyword>
<dbReference type="Gene3D" id="2.60.120.10">
    <property type="entry name" value="Jelly Rolls"/>
    <property type="match status" value="1"/>
</dbReference>
<dbReference type="RefSeq" id="WP_050983432.1">
    <property type="nucleotide sequence ID" value="NC_012987.1"/>
</dbReference>
<dbReference type="InterPro" id="IPR011051">
    <property type="entry name" value="RmlC_Cupin_sf"/>
</dbReference>
<gene>
    <name evidence="2" type="ORF">METD_P1METDICDS44158D</name>
</gene>
<keyword evidence="2" id="KW-0413">Isomerase</keyword>
<dbReference type="GeneID" id="72992778"/>
<dbReference type="EMBL" id="FP103043">
    <property type="protein sequence ID" value="SPK02056.1"/>
    <property type="molecule type" value="Genomic_DNA"/>
</dbReference>
<dbReference type="Proteomes" id="UP000008070">
    <property type="component" value="Plasmid p1METDI"/>
</dbReference>
<feature type="domain" description="Sugar 3,4-ketoisomerase QdtA cupin" evidence="1">
    <location>
        <begin position="7"/>
        <end position="136"/>
    </location>
</feature>
<dbReference type="InterPro" id="IPR014710">
    <property type="entry name" value="RmlC-like_jellyroll"/>
</dbReference>
<proteinExistence type="predicted"/>
<dbReference type="GO" id="GO:0016853">
    <property type="term" value="F:isomerase activity"/>
    <property type="evidence" value="ECO:0007669"/>
    <property type="project" value="UniProtKB-KW"/>
</dbReference>
<geneLocation type="plasmid" evidence="2 3">
    <name>p1METDI</name>
</geneLocation>
<accession>A0A2P9HAX1</accession>
<evidence type="ECO:0000259" key="1">
    <source>
        <dbReference type="Pfam" id="PF05523"/>
    </source>
</evidence>
<evidence type="ECO:0000313" key="3">
    <source>
        <dbReference type="Proteomes" id="UP000008070"/>
    </source>
</evidence>
<sequence length="139" mass="16147">MSNTVDKCKYLSLQTFPDERGKLCFIQNDNRFVNFEIRRMYYLFDVPYGAQRAAHAHKRLHQIFFALSGSYTLSLSDGNSTTSFRMDKPDRPLYVPPGLWRTVSEFTSGAVCLVLANELYDAEDYIHDYSEFLTYRGTL</sequence>
<name>A0A2P9HAX1_METED</name>
<dbReference type="CDD" id="cd20292">
    <property type="entry name" value="cupin_QdtA-like"/>
    <property type="match status" value="1"/>
</dbReference>
<organism evidence="2 3">
    <name type="scientific">Methylorubrum extorquens (strain DSM 6343 / CIP 106787 / DM4)</name>
    <name type="common">Methylobacterium extorquens</name>
    <dbReference type="NCBI Taxonomy" id="661410"/>
    <lineage>
        <taxon>Bacteria</taxon>
        <taxon>Pseudomonadati</taxon>
        <taxon>Pseudomonadota</taxon>
        <taxon>Alphaproteobacteria</taxon>
        <taxon>Hyphomicrobiales</taxon>
        <taxon>Methylobacteriaceae</taxon>
        <taxon>Methylorubrum</taxon>
    </lineage>
</organism>
<reference evidence="3" key="1">
    <citation type="journal article" date="2009" name="PLoS ONE">
        <title>Methylobacterium genome sequences: a reference blueprint to investigate microbial metabolism of C1 compounds from natural and industrial sources.</title>
        <authorList>
            <person name="Vuilleumier S."/>
            <person name="Chistoserdova L."/>
            <person name="Lee M.-C."/>
            <person name="Bringel F."/>
            <person name="Lajus A."/>
            <person name="Zhou Y."/>
            <person name="Gourion B."/>
            <person name="Barbe V."/>
            <person name="Chang J."/>
            <person name="Cruveiller S."/>
            <person name="Dossat C."/>
            <person name="Gillett W."/>
            <person name="Gruffaz C."/>
            <person name="Haugen E."/>
            <person name="Hourcade E."/>
            <person name="Levy R."/>
            <person name="Mangenot S."/>
            <person name="Muller E."/>
            <person name="Nadalig T."/>
            <person name="Pagni M."/>
            <person name="Penny C."/>
            <person name="Peyraud R."/>
            <person name="Robinson D.G."/>
            <person name="Roche D."/>
            <person name="Rouy Z."/>
            <person name="Saenampechek C."/>
            <person name="Salvignol G."/>
            <person name="Vallenet D."/>
            <person name="Wu Z."/>
            <person name="Marx C.J."/>
            <person name="Vorholt J.A."/>
            <person name="Olson M.V."/>
            <person name="Kaul R."/>
            <person name="Weissenbach J."/>
            <person name="Medigue C."/>
            <person name="Lidstrom M.E."/>
        </authorList>
    </citation>
    <scope>NUCLEOTIDE SEQUENCE [LARGE SCALE GENOMIC DNA]</scope>
    <source>
        <strain evidence="3">DSM 6343 / CIP 106787 / DM4</strain>
        <plasmid evidence="3">p1METDI</plasmid>
    </source>
</reference>
<protein>
    <submittedName>
        <fullName evidence="2">WxcM-like protein, putative dtdp-6-deoxy-3,4-keto-hexulose isomerase</fullName>
    </submittedName>
</protein>
<dbReference type="SUPFAM" id="SSF51182">
    <property type="entry name" value="RmlC-like cupins"/>
    <property type="match status" value="1"/>
</dbReference>
<dbReference type="Pfam" id="PF05523">
    <property type="entry name" value="FdtA"/>
    <property type="match status" value="1"/>
</dbReference>
<dbReference type="InterPro" id="IPR008894">
    <property type="entry name" value="QdtA_cupin_dom"/>
</dbReference>
<evidence type="ECO:0000313" key="2">
    <source>
        <dbReference type="EMBL" id="SPK02056.1"/>
    </source>
</evidence>
<dbReference type="AlphaFoldDB" id="A0A2P9HAX1"/>